<proteinExistence type="predicted"/>
<comment type="caution">
    <text evidence="1">The sequence shown here is derived from an EMBL/GenBank/DDBJ whole genome shotgun (WGS) entry which is preliminary data.</text>
</comment>
<protein>
    <submittedName>
        <fullName evidence="1">Uncharacterized protein</fullName>
    </submittedName>
</protein>
<sequence length="60" mass="6522">MVVSGKIDFCQKVSCVCRIIIGDAVIDQCLMIGFLTCSAIGFACGKKQECISTLFGWLKE</sequence>
<reference evidence="2" key="1">
    <citation type="journal article" date="2019" name="Int. J. Syst. Evol. Microbiol.">
        <title>The Global Catalogue of Microorganisms (GCM) 10K type strain sequencing project: providing services to taxonomists for standard genome sequencing and annotation.</title>
        <authorList>
            <consortium name="The Broad Institute Genomics Platform"/>
            <consortium name="The Broad Institute Genome Sequencing Center for Infectious Disease"/>
            <person name="Wu L."/>
            <person name="Ma J."/>
        </authorList>
    </citation>
    <scope>NUCLEOTIDE SEQUENCE [LARGE SCALE GENOMIC DNA]</scope>
    <source>
        <strain evidence="2">JCM 17805</strain>
    </source>
</reference>
<name>A0ABP8V221_9GAMM</name>
<gene>
    <name evidence="1" type="ORF">GCM10023116_17520</name>
</gene>
<organism evidence="1 2">
    <name type="scientific">Kistimonas scapharcae</name>
    <dbReference type="NCBI Taxonomy" id="1036133"/>
    <lineage>
        <taxon>Bacteria</taxon>
        <taxon>Pseudomonadati</taxon>
        <taxon>Pseudomonadota</taxon>
        <taxon>Gammaproteobacteria</taxon>
        <taxon>Oceanospirillales</taxon>
        <taxon>Endozoicomonadaceae</taxon>
        <taxon>Kistimonas</taxon>
    </lineage>
</organism>
<keyword evidence="2" id="KW-1185">Reference proteome</keyword>
<dbReference type="EMBL" id="BAABFL010000134">
    <property type="protein sequence ID" value="GAA4649478.1"/>
    <property type="molecule type" value="Genomic_DNA"/>
</dbReference>
<evidence type="ECO:0000313" key="1">
    <source>
        <dbReference type="EMBL" id="GAA4649478.1"/>
    </source>
</evidence>
<accession>A0ABP8V221</accession>
<dbReference type="Proteomes" id="UP001500604">
    <property type="component" value="Unassembled WGS sequence"/>
</dbReference>
<evidence type="ECO:0000313" key="2">
    <source>
        <dbReference type="Proteomes" id="UP001500604"/>
    </source>
</evidence>